<name>A0A2S7UWN4_9GAMM</name>
<dbReference type="Proteomes" id="UP000239007">
    <property type="component" value="Unassembled WGS sequence"/>
</dbReference>
<dbReference type="CDD" id="cd01992">
    <property type="entry name" value="TilS_N"/>
    <property type="match status" value="1"/>
</dbReference>
<dbReference type="Gene3D" id="3.40.50.620">
    <property type="entry name" value="HUPs"/>
    <property type="match status" value="1"/>
</dbReference>
<dbReference type="InterPro" id="IPR012796">
    <property type="entry name" value="Lysidine-tRNA-synth_C"/>
</dbReference>
<evidence type="ECO:0000313" key="11">
    <source>
        <dbReference type="Proteomes" id="UP000239007"/>
    </source>
</evidence>
<keyword evidence="11" id="KW-1185">Reference proteome</keyword>
<evidence type="ECO:0000259" key="9">
    <source>
        <dbReference type="SMART" id="SM00977"/>
    </source>
</evidence>
<dbReference type="OrthoDB" id="9807403at2"/>
<gene>
    <name evidence="8" type="primary">tilS</name>
    <name evidence="10" type="ORF">BTO11_08365</name>
</gene>
<dbReference type="GO" id="GO:0006400">
    <property type="term" value="P:tRNA modification"/>
    <property type="evidence" value="ECO:0007669"/>
    <property type="project" value="UniProtKB-UniRule"/>
</dbReference>
<evidence type="ECO:0000256" key="5">
    <source>
        <dbReference type="ARBA" id="ARBA00022741"/>
    </source>
</evidence>
<dbReference type="PANTHER" id="PTHR43033:SF1">
    <property type="entry name" value="TRNA(ILE)-LYSIDINE SYNTHASE-RELATED"/>
    <property type="match status" value="1"/>
</dbReference>
<evidence type="ECO:0000256" key="4">
    <source>
        <dbReference type="ARBA" id="ARBA00022694"/>
    </source>
</evidence>
<dbReference type="InterPro" id="IPR011063">
    <property type="entry name" value="TilS/TtcA_N"/>
</dbReference>
<dbReference type="SUPFAM" id="SSF52402">
    <property type="entry name" value="Adenine nucleotide alpha hydrolases-like"/>
    <property type="match status" value="1"/>
</dbReference>
<comment type="domain">
    <text evidence="8">The N-terminal region contains the highly conserved SGGXDS motif, predicted to be a P-loop motif involved in ATP binding.</text>
</comment>
<dbReference type="AlphaFoldDB" id="A0A2S7UWN4"/>
<dbReference type="InterPro" id="IPR014729">
    <property type="entry name" value="Rossmann-like_a/b/a_fold"/>
</dbReference>
<accession>A0A2S7UWN4</accession>
<evidence type="ECO:0000256" key="8">
    <source>
        <dbReference type="HAMAP-Rule" id="MF_01161"/>
    </source>
</evidence>
<reference evidence="10 11" key="1">
    <citation type="submission" date="2016-12" db="EMBL/GenBank/DDBJ databases">
        <title>Diversity of luminous bacteria.</title>
        <authorList>
            <person name="Yoshizawa S."/>
            <person name="Kogure K."/>
        </authorList>
    </citation>
    <scope>NUCLEOTIDE SEQUENCE [LARGE SCALE GENOMIC DNA]</scope>
    <source>
        <strain evidence="10 11">SA4-48</strain>
    </source>
</reference>
<dbReference type="Pfam" id="PF11734">
    <property type="entry name" value="TilS_C"/>
    <property type="match status" value="1"/>
</dbReference>
<dbReference type="InterPro" id="IPR012094">
    <property type="entry name" value="tRNA_Ile_lys_synt"/>
</dbReference>
<dbReference type="HAMAP" id="MF_01161">
    <property type="entry name" value="tRNA_Ile_lys_synt"/>
    <property type="match status" value="1"/>
</dbReference>
<keyword evidence="4 8" id="KW-0819">tRNA processing</keyword>
<evidence type="ECO:0000313" key="10">
    <source>
        <dbReference type="EMBL" id="PQJ53680.1"/>
    </source>
</evidence>
<evidence type="ECO:0000256" key="1">
    <source>
        <dbReference type="ARBA" id="ARBA00004496"/>
    </source>
</evidence>
<dbReference type="SUPFAM" id="SSF56037">
    <property type="entry name" value="PheT/TilS domain"/>
    <property type="match status" value="1"/>
</dbReference>
<comment type="subcellular location">
    <subcellularLocation>
        <location evidence="1 8">Cytoplasm</location>
    </subcellularLocation>
</comment>
<dbReference type="RefSeq" id="WP_105052171.1">
    <property type="nucleotide sequence ID" value="NZ_BMYG01000002.1"/>
</dbReference>
<feature type="binding site" evidence="8">
    <location>
        <begin position="45"/>
        <end position="50"/>
    </location>
    <ligand>
        <name>ATP</name>
        <dbReference type="ChEBI" id="CHEBI:30616"/>
    </ligand>
</feature>
<feature type="domain" description="Lysidine-tRNA(Ile) synthetase C-terminal" evidence="9">
    <location>
        <begin position="398"/>
        <end position="465"/>
    </location>
</feature>
<comment type="caution">
    <text evidence="10">The sequence shown here is derived from an EMBL/GenBank/DDBJ whole genome shotgun (WGS) entry which is preliminary data.</text>
</comment>
<comment type="function">
    <text evidence="8">Ligates lysine onto the cytidine present at position 34 of the AUA codon-specific tRNA(Ile) that contains the anticodon CAU, in an ATP-dependent manner. Cytidine is converted to lysidine, thus changing the amino acid specificity of the tRNA from methionine to isoleucine.</text>
</comment>
<comment type="catalytic activity">
    <reaction evidence="7 8">
        <text>cytidine(34) in tRNA(Ile2) + L-lysine + ATP = lysidine(34) in tRNA(Ile2) + AMP + diphosphate + H(+)</text>
        <dbReference type="Rhea" id="RHEA:43744"/>
        <dbReference type="Rhea" id="RHEA-COMP:10625"/>
        <dbReference type="Rhea" id="RHEA-COMP:10670"/>
        <dbReference type="ChEBI" id="CHEBI:15378"/>
        <dbReference type="ChEBI" id="CHEBI:30616"/>
        <dbReference type="ChEBI" id="CHEBI:32551"/>
        <dbReference type="ChEBI" id="CHEBI:33019"/>
        <dbReference type="ChEBI" id="CHEBI:82748"/>
        <dbReference type="ChEBI" id="CHEBI:83665"/>
        <dbReference type="ChEBI" id="CHEBI:456215"/>
        <dbReference type="EC" id="6.3.4.19"/>
    </reaction>
</comment>
<organism evidence="10 11">
    <name type="scientific">Psychrosphaera saromensis</name>
    <dbReference type="NCBI Taxonomy" id="716813"/>
    <lineage>
        <taxon>Bacteria</taxon>
        <taxon>Pseudomonadati</taxon>
        <taxon>Pseudomonadota</taxon>
        <taxon>Gammaproteobacteria</taxon>
        <taxon>Alteromonadales</taxon>
        <taxon>Pseudoalteromonadaceae</taxon>
        <taxon>Psychrosphaera</taxon>
    </lineage>
</organism>
<dbReference type="GO" id="GO:0032267">
    <property type="term" value="F:tRNA(Ile)-lysidine synthase activity"/>
    <property type="evidence" value="ECO:0007669"/>
    <property type="project" value="UniProtKB-EC"/>
</dbReference>
<evidence type="ECO:0000256" key="2">
    <source>
        <dbReference type="ARBA" id="ARBA00022490"/>
    </source>
</evidence>
<evidence type="ECO:0000256" key="3">
    <source>
        <dbReference type="ARBA" id="ARBA00022598"/>
    </source>
</evidence>
<sequence>MNLDWQHLHSFVEQHFAKQHFIKQHTLESELEHAHEKPDFVVALSGGVDSIALFHLFLQLRENTGINFSAIHVNHGLSQYAQQWQDKLQVLCDQKDVRLIVQQVSIQAQSRTSLEQQARDARYQAIANALNTHSILFTGHHQSDQMETFLLRLMRGSGLTGLASMREVSLFPHLAGRQKQLKLARALLSVPKQSIVDFAKTHDLTWVEDDSNSDEAFDRNYARLSILPQLFKRWPLAGKSINTSTILLQQELDLLNEYVEQDYLACLAKGFNQQAVLDINSLTDLSLSKQKAVVRMFVYRQINTYPALTILNELLQQINNLNPDTNIHLKVADSFLKTHKTHLYLVNDLANAFIKEANGSSTRDLSAVELMVSSGKWSVLPENMLYKEIKVEVAAEHTAVIKWARFSEMFQPHKNSGHKKLNKYLKETGCPTWWRDHIPLVYINGELAAIADIAVSAECKYKVSVEVR</sequence>
<dbReference type="GO" id="GO:0005737">
    <property type="term" value="C:cytoplasm"/>
    <property type="evidence" value="ECO:0007669"/>
    <property type="project" value="UniProtKB-SubCell"/>
</dbReference>
<evidence type="ECO:0000256" key="7">
    <source>
        <dbReference type="ARBA" id="ARBA00048539"/>
    </source>
</evidence>
<dbReference type="InterPro" id="IPR012795">
    <property type="entry name" value="tRNA_Ile_lys_synt_N"/>
</dbReference>
<comment type="similarity">
    <text evidence="8">Belongs to the tRNA(Ile)-lysidine synthase family.</text>
</comment>
<dbReference type="EC" id="6.3.4.19" evidence="8"/>
<dbReference type="Pfam" id="PF01171">
    <property type="entry name" value="ATP_bind_3"/>
    <property type="match status" value="1"/>
</dbReference>
<protein>
    <recommendedName>
        <fullName evidence="8">tRNA(Ile)-lysidine synthase</fullName>
        <ecNumber evidence="8">6.3.4.19</ecNumber>
    </recommendedName>
    <alternativeName>
        <fullName evidence="8">tRNA(Ile)-2-lysyl-cytidine synthase</fullName>
    </alternativeName>
    <alternativeName>
        <fullName evidence="8">tRNA(Ile)-lysidine synthetase</fullName>
    </alternativeName>
</protein>
<dbReference type="Gene3D" id="1.20.59.20">
    <property type="match status" value="1"/>
</dbReference>
<dbReference type="NCBIfam" id="TIGR02433">
    <property type="entry name" value="lysidine_TilS_C"/>
    <property type="match status" value="1"/>
</dbReference>
<dbReference type="EMBL" id="MSCH01000003">
    <property type="protein sequence ID" value="PQJ53680.1"/>
    <property type="molecule type" value="Genomic_DNA"/>
</dbReference>
<keyword evidence="5 8" id="KW-0547">Nucleotide-binding</keyword>
<keyword evidence="2 8" id="KW-0963">Cytoplasm</keyword>
<keyword evidence="3 8" id="KW-0436">Ligase</keyword>
<dbReference type="SMART" id="SM00977">
    <property type="entry name" value="TilS_C"/>
    <property type="match status" value="1"/>
</dbReference>
<evidence type="ECO:0000256" key="6">
    <source>
        <dbReference type="ARBA" id="ARBA00022840"/>
    </source>
</evidence>
<proteinExistence type="inferred from homology"/>
<dbReference type="GO" id="GO:0005524">
    <property type="term" value="F:ATP binding"/>
    <property type="evidence" value="ECO:0007669"/>
    <property type="project" value="UniProtKB-UniRule"/>
</dbReference>
<dbReference type="SUPFAM" id="SSF82829">
    <property type="entry name" value="MesJ substrate recognition domain-like"/>
    <property type="match status" value="1"/>
</dbReference>
<dbReference type="NCBIfam" id="TIGR02432">
    <property type="entry name" value="lysidine_TilS_N"/>
    <property type="match status" value="1"/>
</dbReference>
<keyword evidence="6 8" id="KW-0067">ATP-binding</keyword>
<dbReference type="PANTHER" id="PTHR43033">
    <property type="entry name" value="TRNA(ILE)-LYSIDINE SYNTHASE-RELATED"/>
    <property type="match status" value="1"/>
</dbReference>